<dbReference type="InterPro" id="IPR011234">
    <property type="entry name" value="Fumarylacetoacetase-like_C"/>
</dbReference>
<dbReference type="PANTHER" id="PTHR42796">
    <property type="entry name" value="FUMARYLACETOACETATE HYDROLASE DOMAIN-CONTAINING PROTEIN 2A-RELATED"/>
    <property type="match status" value="1"/>
</dbReference>
<dbReference type="KEGG" id="fer:FNB15_06855"/>
<organism evidence="4 5">
    <name type="scientific">Ferrovibrio terrae</name>
    <dbReference type="NCBI Taxonomy" id="2594003"/>
    <lineage>
        <taxon>Bacteria</taxon>
        <taxon>Pseudomonadati</taxon>
        <taxon>Pseudomonadota</taxon>
        <taxon>Alphaproteobacteria</taxon>
        <taxon>Rhodospirillales</taxon>
        <taxon>Rhodospirillaceae</taxon>
        <taxon>Ferrovibrio</taxon>
    </lineage>
</organism>
<dbReference type="GO" id="GO:0016787">
    <property type="term" value="F:hydrolase activity"/>
    <property type="evidence" value="ECO:0007669"/>
    <property type="project" value="UniProtKB-KW"/>
</dbReference>
<feature type="domain" description="Fumarylacetoacetase-like C-terminal" evidence="3">
    <location>
        <begin position="75"/>
        <end position="285"/>
    </location>
</feature>
<protein>
    <submittedName>
        <fullName evidence="4">Fumarylacetoacetate hydrolase family protein</fullName>
    </submittedName>
</protein>
<evidence type="ECO:0000259" key="3">
    <source>
        <dbReference type="Pfam" id="PF01557"/>
    </source>
</evidence>
<keyword evidence="4" id="KW-0378">Hydrolase</keyword>
<gene>
    <name evidence="4" type="ORF">FNB15_06855</name>
</gene>
<dbReference type="Gene3D" id="3.90.850.10">
    <property type="entry name" value="Fumarylacetoacetase-like, C-terminal domain"/>
    <property type="match status" value="1"/>
</dbReference>
<comment type="similarity">
    <text evidence="1">Belongs to the FAH family.</text>
</comment>
<proteinExistence type="inferred from homology"/>
<dbReference type="SUPFAM" id="SSF56529">
    <property type="entry name" value="FAH"/>
    <property type="match status" value="1"/>
</dbReference>
<evidence type="ECO:0000313" key="4">
    <source>
        <dbReference type="EMBL" id="QDO97008.1"/>
    </source>
</evidence>
<sequence>MKLASFTVKGRESYGAVQGDKMVDLGQHFSGKHATLADFIGSSDFASRDKIIAGLKADLALNDVKLLPVIPRPEKIVCLVRNYMDHHQEVLAAGMHRELSEFPPIFLRVWRSQVAHGEPIIRPKVSEQLDWEGEMAVIIGKGGRHIAKEDAFNHIAGYACYNDASIREWQFHAKQIAAGKNFQGTGAFGPWMVTADEVPEPENLKLELRINGKTEQSSNTSNLIFKIPTIVNYCSTIFDLVPGDVLVTGTPAGVGWSRKPPQFMKHGDTVEVEIEKLGILRNPVVNEA</sequence>
<evidence type="ECO:0000256" key="1">
    <source>
        <dbReference type="ARBA" id="ARBA00010211"/>
    </source>
</evidence>
<keyword evidence="5" id="KW-1185">Reference proteome</keyword>
<dbReference type="GO" id="GO:0016853">
    <property type="term" value="F:isomerase activity"/>
    <property type="evidence" value="ECO:0007669"/>
    <property type="project" value="UniProtKB-ARBA"/>
</dbReference>
<dbReference type="Proteomes" id="UP000317496">
    <property type="component" value="Chromosome"/>
</dbReference>
<evidence type="ECO:0000313" key="5">
    <source>
        <dbReference type="Proteomes" id="UP000317496"/>
    </source>
</evidence>
<dbReference type="RefSeq" id="WP_144067989.1">
    <property type="nucleotide sequence ID" value="NZ_CP041636.1"/>
</dbReference>
<dbReference type="EMBL" id="CP041636">
    <property type="protein sequence ID" value="QDO97008.1"/>
    <property type="molecule type" value="Genomic_DNA"/>
</dbReference>
<keyword evidence="2" id="KW-0479">Metal-binding</keyword>
<dbReference type="OrthoDB" id="9780293at2"/>
<dbReference type="GO" id="GO:0019752">
    <property type="term" value="P:carboxylic acid metabolic process"/>
    <property type="evidence" value="ECO:0007669"/>
    <property type="project" value="UniProtKB-ARBA"/>
</dbReference>
<dbReference type="Pfam" id="PF01557">
    <property type="entry name" value="FAA_hydrolase"/>
    <property type="match status" value="1"/>
</dbReference>
<reference evidence="4 5" key="1">
    <citation type="submission" date="2019-07" db="EMBL/GenBank/DDBJ databases">
        <title>Genome sequencing for Ferrovibrio sp. K5.</title>
        <authorList>
            <person name="Park S.-J."/>
        </authorList>
    </citation>
    <scope>NUCLEOTIDE SEQUENCE [LARGE SCALE GENOMIC DNA]</scope>
    <source>
        <strain evidence="4 5">K5</strain>
    </source>
</reference>
<dbReference type="InterPro" id="IPR051121">
    <property type="entry name" value="FAH"/>
</dbReference>
<dbReference type="AlphaFoldDB" id="A0A516GZQ3"/>
<accession>A0A516GZQ3</accession>
<name>A0A516GZQ3_9PROT</name>
<dbReference type="GO" id="GO:0046872">
    <property type="term" value="F:metal ion binding"/>
    <property type="evidence" value="ECO:0007669"/>
    <property type="project" value="UniProtKB-KW"/>
</dbReference>
<dbReference type="PANTHER" id="PTHR42796:SF4">
    <property type="entry name" value="FUMARYLACETOACETATE HYDROLASE DOMAIN-CONTAINING PROTEIN 2A"/>
    <property type="match status" value="1"/>
</dbReference>
<dbReference type="InterPro" id="IPR036663">
    <property type="entry name" value="Fumarylacetoacetase_C_sf"/>
</dbReference>
<evidence type="ECO:0000256" key="2">
    <source>
        <dbReference type="ARBA" id="ARBA00022723"/>
    </source>
</evidence>
<dbReference type="FunFam" id="3.90.850.10:FF:000002">
    <property type="entry name" value="2-hydroxyhepta-2,4-diene-1,7-dioate isomerase"/>
    <property type="match status" value="1"/>
</dbReference>